<sequence>LLVVFAAVLALFHQAEAGIVLQTLPPDTRPEHCRNIPLKHGCVCPTDFNPVGLNGCQFGNICERNCAHPDWVEKWAKE</sequence>
<name>A0ABD0T5U4_LOXSC</name>
<comment type="caution">
    <text evidence="2">The sequence shown here is derived from an EMBL/GenBank/DDBJ whole genome shotgun (WGS) entry which is preliminary data.</text>
</comment>
<evidence type="ECO:0000313" key="2">
    <source>
        <dbReference type="EMBL" id="KAL0838733.1"/>
    </source>
</evidence>
<proteinExistence type="predicted"/>
<organism evidence="2 3">
    <name type="scientific">Loxostege sticticalis</name>
    <name type="common">Beet webworm moth</name>
    <dbReference type="NCBI Taxonomy" id="481309"/>
    <lineage>
        <taxon>Eukaryota</taxon>
        <taxon>Metazoa</taxon>
        <taxon>Ecdysozoa</taxon>
        <taxon>Arthropoda</taxon>
        <taxon>Hexapoda</taxon>
        <taxon>Insecta</taxon>
        <taxon>Pterygota</taxon>
        <taxon>Neoptera</taxon>
        <taxon>Endopterygota</taxon>
        <taxon>Lepidoptera</taxon>
        <taxon>Glossata</taxon>
        <taxon>Ditrysia</taxon>
        <taxon>Pyraloidea</taxon>
        <taxon>Crambidae</taxon>
        <taxon>Pyraustinae</taxon>
        <taxon>Loxostege</taxon>
    </lineage>
</organism>
<feature type="non-terminal residue" evidence="2">
    <location>
        <position position="78"/>
    </location>
</feature>
<protein>
    <submittedName>
        <fullName evidence="2">Uncharacterized protein</fullName>
    </submittedName>
</protein>
<feature type="signal peptide" evidence="1">
    <location>
        <begin position="1"/>
        <end position="17"/>
    </location>
</feature>
<keyword evidence="1" id="KW-0732">Signal</keyword>
<dbReference type="EMBL" id="JBEDNZ010000009">
    <property type="protein sequence ID" value="KAL0838733.1"/>
    <property type="molecule type" value="Genomic_DNA"/>
</dbReference>
<feature type="chain" id="PRO_5044857568" evidence="1">
    <location>
        <begin position="18"/>
        <end position="78"/>
    </location>
</feature>
<accession>A0ABD0T5U4</accession>
<reference evidence="2 3" key="1">
    <citation type="submission" date="2024-06" db="EMBL/GenBank/DDBJ databases">
        <title>A chromosome-level genome assembly of beet webworm, Loxostege sticticalis.</title>
        <authorList>
            <person name="Zhang Y."/>
        </authorList>
    </citation>
    <scope>NUCLEOTIDE SEQUENCE [LARGE SCALE GENOMIC DNA]</scope>
    <source>
        <strain evidence="2">AQ028</strain>
        <tissue evidence="2">Male pupae</tissue>
    </source>
</reference>
<feature type="non-terminal residue" evidence="2">
    <location>
        <position position="1"/>
    </location>
</feature>
<dbReference type="AlphaFoldDB" id="A0ABD0T5U4"/>
<dbReference type="Proteomes" id="UP001549921">
    <property type="component" value="Unassembled WGS sequence"/>
</dbReference>
<evidence type="ECO:0000313" key="3">
    <source>
        <dbReference type="Proteomes" id="UP001549921"/>
    </source>
</evidence>
<evidence type="ECO:0000256" key="1">
    <source>
        <dbReference type="SAM" id="SignalP"/>
    </source>
</evidence>
<gene>
    <name evidence="2" type="ORF">ABMA28_016789</name>
</gene>